<organism evidence="11 12">
    <name type="scientific">Paenibacillus monticola</name>
    <dbReference type="NCBI Taxonomy" id="2666075"/>
    <lineage>
        <taxon>Bacteria</taxon>
        <taxon>Bacillati</taxon>
        <taxon>Bacillota</taxon>
        <taxon>Bacilli</taxon>
        <taxon>Bacillales</taxon>
        <taxon>Paenibacillaceae</taxon>
        <taxon>Paenibacillus</taxon>
    </lineage>
</organism>
<protein>
    <recommendedName>
        <fullName evidence="1">non-specific serine/threonine protein kinase</fullName>
        <ecNumber evidence="1">2.7.11.1</ecNumber>
    </recommendedName>
</protein>
<evidence type="ECO:0000256" key="7">
    <source>
        <dbReference type="ARBA" id="ARBA00047899"/>
    </source>
</evidence>
<proteinExistence type="predicted"/>
<dbReference type="PROSITE" id="PS50011">
    <property type="entry name" value="PROTEIN_KINASE_DOM"/>
    <property type="match status" value="1"/>
</dbReference>
<dbReference type="EC" id="2.7.11.1" evidence="1"/>
<feature type="binding site" evidence="9">
    <location>
        <position position="47"/>
    </location>
    <ligand>
        <name>ATP</name>
        <dbReference type="ChEBI" id="CHEBI:30616"/>
    </ligand>
</feature>
<dbReference type="EMBL" id="WJXB01000005">
    <property type="protein sequence ID" value="MRN54556.1"/>
    <property type="molecule type" value="Genomic_DNA"/>
</dbReference>
<evidence type="ECO:0000313" key="11">
    <source>
        <dbReference type="EMBL" id="MRN54556.1"/>
    </source>
</evidence>
<dbReference type="InterPro" id="IPR008271">
    <property type="entry name" value="Ser/Thr_kinase_AS"/>
</dbReference>
<evidence type="ECO:0000313" key="12">
    <source>
        <dbReference type="Proteomes" id="UP000463051"/>
    </source>
</evidence>
<dbReference type="SMART" id="SM00220">
    <property type="entry name" value="S_TKc"/>
    <property type="match status" value="1"/>
</dbReference>
<keyword evidence="3" id="KW-0808">Transferase</keyword>
<keyword evidence="5 11" id="KW-0418">Kinase</keyword>
<dbReference type="InterPro" id="IPR017441">
    <property type="entry name" value="Protein_kinase_ATP_BS"/>
</dbReference>
<dbReference type="CDD" id="cd14014">
    <property type="entry name" value="STKc_PknB_like"/>
    <property type="match status" value="1"/>
</dbReference>
<keyword evidence="2" id="KW-0723">Serine/threonine-protein kinase</keyword>
<dbReference type="SUPFAM" id="SSF56112">
    <property type="entry name" value="Protein kinase-like (PK-like)"/>
    <property type="match status" value="1"/>
</dbReference>
<dbReference type="InterPro" id="IPR000719">
    <property type="entry name" value="Prot_kinase_dom"/>
</dbReference>
<dbReference type="InterPro" id="IPR011009">
    <property type="entry name" value="Kinase-like_dom_sf"/>
</dbReference>
<dbReference type="PANTHER" id="PTHR24363">
    <property type="entry name" value="SERINE/THREONINE PROTEIN KINASE"/>
    <property type="match status" value="1"/>
</dbReference>
<evidence type="ECO:0000256" key="8">
    <source>
        <dbReference type="ARBA" id="ARBA00048679"/>
    </source>
</evidence>
<dbReference type="Pfam" id="PF00069">
    <property type="entry name" value="Pkinase"/>
    <property type="match status" value="1"/>
</dbReference>
<dbReference type="AlphaFoldDB" id="A0A7X2H6P0"/>
<evidence type="ECO:0000256" key="4">
    <source>
        <dbReference type="ARBA" id="ARBA00022741"/>
    </source>
</evidence>
<dbReference type="GO" id="GO:0004674">
    <property type="term" value="F:protein serine/threonine kinase activity"/>
    <property type="evidence" value="ECO:0007669"/>
    <property type="project" value="UniProtKB-KW"/>
</dbReference>
<dbReference type="InterPro" id="IPR027417">
    <property type="entry name" value="P-loop_NTPase"/>
</dbReference>
<gene>
    <name evidence="11" type="ORF">GJB61_16350</name>
</gene>
<comment type="catalytic activity">
    <reaction evidence="7">
        <text>L-threonyl-[protein] + ATP = O-phospho-L-threonyl-[protein] + ADP + H(+)</text>
        <dbReference type="Rhea" id="RHEA:46608"/>
        <dbReference type="Rhea" id="RHEA-COMP:11060"/>
        <dbReference type="Rhea" id="RHEA-COMP:11605"/>
        <dbReference type="ChEBI" id="CHEBI:15378"/>
        <dbReference type="ChEBI" id="CHEBI:30013"/>
        <dbReference type="ChEBI" id="CHEBI:30616"/>
        <dbReference type="ChEBI" id="CHEBI:61977"/>
        <dbReference type="ChEBI" id="CHEBI:456216"/>
        <dbReference type="EC" id="2.7.11.1"/>
    </reaction>
</comment>
<dbReference type="Proteomes" id="UP000463051">
    <property type="component" value="Unassembled WGS sequence"/>
</dbReference>
<keyword evidence="4 9" id="KW-0547">Nucleotide-binding</keyword>
<dbReference type="GO" id="GO:0005524">
    <property type="term" value="F:ATP binding"/>
    <property type="evidence" value="ECO:0007669"/>
    <property type="project" value="UniProtKB-UniRule"/>
</dbReference>
<reference evidence="11 12" key="1">
    <citation type="submission" date="2019-11" db="EMBL/GenBank/DDBJ databases">
        <title>Paenibacillus monticola sp. nov., a novel PGPR strain isolated from mountain sample in China.</title>
        <authorList>
            <person name="Zhao Q."/>
            <person name="Li H.-P."/>
            <person name="Zhang J.-L."/>
        </authorList>
    </citation>
    <scope>NUCLEOTIDE SEQUENCE [LARGE SCALE GENOMIC DNA]</scope>
    <source>
        <strain evidence="11 12">LC-T2</strain>
    </source>
</reference>
<evidence type="ECO:0000256" key="1">
    <source>
        <dbReference type="ARBA" id="ARBA00012513"/>
    </source>
</evidence>
<evidence type="ECO:0000259" key="10">
    <source>
        <dbReference type="PROSITE" id="PS50011"/>
    </source>
</evidence>
<dbReference type="PANTHER" id="PTHR24363:SF0">
    <property type="entry name" value="SERINE_THREONINE KINASE LIKE DOMAIN CONTAINING 1"/>
    <property type="match status" value="1"/>
</dbReference>
<dbReference type="PROSITE" id="PS00108">
    <property type="entry name" value="PROTEIN_KINASE_ST"/>
    <property type="match status" value="1"/>
</dbReference>
<keyword evidence="6 9" id="KW-0067">ATP-binding</keyword>
<feature type="domain" description="Protein kinase" evidence="10">
    <location>
        <begin position="17"/>
        <end position="265"/>
    </location>
</feature>
<comment type="caution">
    <text evidence="11">The sequence shown here is derived from an EMBL/GenBank/DDBJ whole genome shotgun (WGS) entry which is preliminary data.</text>
</comment>
<evidence type="ECO:0000256" key="3">
    <source>
        <dbReference type="ARBA" id="ARBA00022679"/>
    </source>
</evidence>
<evidence type="ECO:0000256" key="6">
    <source>
        <dbReference type="ARBA" id="ARBA00022840"/>
    </source>
</evidence>
<accession>A0A7X2H6P0</accession>
<dbReference type="Gene3D" id="3.30.200.20">
    <property type="entry name" value="Phosphorylase Kinase, domain 1"/>
    <property type="match status" value="1"/>
</dbReference>
<dbReference type="SUPFAM" id="SSF52540">
    <property type="entry name" value="P-loop containing nucleoside triphosphate hydrolases"/>
    <property type="match status" value="1"/>
</dbReference>
<dbReference type="PROSITE" id="PS00107">
    <property type="entry name" value="PROTEIN_KINASE_ATP"/>
    <property type="match status" value="1"/>
</dbReference>
<evidence type="ECO:0000256" key="5">
    <source>
        <dbReference type="ARBA" id="ARBA00022777"/>
    </source>
</evidence>
<name>A0A7X2H6P0_9BACL</name>
<comment type="catalytic activity">
    <reaction evidence="8">
        <text>L-seryl-[protein] + ATP = O-phospho-L-seryl-[protein] + ADP + H(+)</text>
        <dbReference type="Rhea" id="RHEA:17989"/>
        <dbReference type="Rhea" id="RHEA-COMP:9863"/>
        <dbReference type="Rhea" id="RHEA-COMP:11604"/>
        <dbReference type="ChEBI" id="CHEBI:15378"/>
        <dbReference type="ChEBI" id="CHEBI:29999"/>
        <dbReference type="ChEBI" id="CHEBI:30616"/>
        <dbReference type="ChEBI" id="CHEBI:83421"/>
        <dbReference type="ChEBI" id="CHEBI:456216"/>
        <dbReference type="EC" id="2.7.11.1"/>
    </reaction>
</comment>
<dbReference type="RefSeq" id="WP_154119764.1">
    <property type="nucleotide sequence ID" value="NZ_WJXB01000005.1"/>
</dbReference>
<evidence type="ECO:0000256" key="9">
    <source>
        <dbReference type="PROSITE-ProRule" id="PRU10141"/>
    </source>
</evidence>
<sequence length="526" mass="58643">MQFISKLAKGQIIGDRYRIIELLGTGGMSYVYLAEDLRLPGQRWAVKENVISGELYRDVIAEAELLISLNHHRLPRIVDFYRPDEDGYAYLIMDYIEGVTLSQLMTVNSGPPPAELILSLARQLLEVLQYLHGQHPPIVYRDLKPANVMLTYEDELVLIDFGIARSYRKGASEDTVKLGTVGFAAPEQYGSGQSQPASDLYALGALLLYMATGGQCSRWEAGMEGRLRGHIPDRLIPVLRRLLRHHPEERYQDADTVQQVLEPIAAEFAAKGKDKAQVKVKTKHIAKTNISTGEAGRSFFSDSVIQAKGCNPAVVALLGVAAGLGTTHTSFAIARYLSQFGSTVWLDLRPDSPIYDRIRSMLELPEETGYDVESESGMPLIWNGVHYWKRPAQGNIAEILKGDYRYIVLDLGIGDYEGALEAFASSAVPILVASGADWRLEETLLWMRRSGLAPHPNWRIVLPMSGRAAVTLLQLHFGVGKVYALPLQRDPFLPKGKLIEVLHELLGDITGLQIRGKRRHFFQKRT</sequence>
<keyword evidence="12" id="KW-1185">Reference proteome</keyword>
<dbReference type="Gene3D" id="1.10.510.10">
    <property type="entry name" value="Transferase(Phosphotransferase) domain 1"/>
    <property type="match status" value="1"/>
</dbReference>
<evidence type="ECO:0000256" key="2">
    <source>
        <dbReference type="ARBA" id="ARBA00022527"/>
    </source>
</evidence>